<proteinExistence type="predicted"/>
<accession>A0A922SMD4</accession>
<feature type="compositionally biased region" description="Low complexity" evidence="1">
    <location>
        <begin position="192"/>
        <end position="222"/>
    </location>
</feature>
<name>A0A922SMD4_SPOEX</name>
<sequence>MGSRSKKNISMVVQDNNLRENNTLVETWLANFHPEDQDNDHNSNLESSRFLINNISSTCDTKIELSVTKLNDRSTICGNDVDTVLIPEVNADAILPNTVIENVTTKDIDNVVITTDSERLNLSDDGEIVSSNVVIIDIMPENTSAKNMLRQDTISNAIEIIYEDFSVSDGSEYEPPQKKRQKKVFQPIRRQSSSSSDSSSSNTDSSSSSSGSSSSSSSSFGNRSKHSKSSTSTTSRSKRVSNLSIVHHNAASENIQPNTEQASIVTKSKKGPKTQVNGKKTREST</sequence>
<evidence type="ECO:0000256" key="1">
    <source>
        <dbReference type="SAM" id="MobiDB-lite"/>
    </source>
</evidence>
<reference evidence="2" key="1">
    <citation type="journal article" date="2021" name="G3 (Bethesda)">
        <title>Genome and transcriptome analysis of the beet armyworm Spodoptera exigua reveals targets for pest control. .</title>
        <authorList>
            <person name="Simon S."/>
            <person name="Breeschoten T."/>
            <person name="Jansen H.J."/>
            <person name="Dirks R.P."/>
            <person name="Schranz M.E."/>
            <person name="Ros V.I.D."/>
        </authorList>
    </citation>
    <scope>NUCLEOTIDE SEQUENCE</scope>
    <source>
        <strain evidence="2">TB_SE_WUR_2020</strain>
    </source>
</reference>
<dbReference type="EMBL" id="JACEFF010000155">
    <property type="protein sequence ID" value="KAH9643100.1"/>
    <property type="molecule type" value="Genomic_DNA"/>
</dbReference>
<dbReference type="AlphaFoldDB" id="A0A922SMD4"/>
<dbReference type="Proteomes" id="UP000814243">
    <property type="component" value="Unassembled WGS sequence"/>
</dbReference>
<evidence type="ECO:0000313" key="3">
    <source>
        <dbReference type="Proteomes" id="UP000814243"/>
    </source>
</evidence>
<gene>
    <name evidence="2" type="ORF">HF086_008816</name>
</gene>
<organism evidence="2 3">
    <name type="scientific">Spodoptera exigua</name>
    <name type="common">Beet armyworm</name>
    <name type="synonym">Noctua fulgens</name>
    <dbReference type="NCBI Taxonomy" id="7107"/>
    <lineage>
        <taxon>Eukaryota</taxon>
        <taxon>Metazoa</taxon>
        <taxon>Ecdysozoa</taxon>
        <taxon>Arthropoda</taxon>
        <taxon>Hexapoda</taxon>
        <taxon>Insecta</taxon>
        <taxon>Pterygota</taxon>
        <taxon>Neoptera</taxon>
        <taxon>Endopterygota</taxon>
        <taxon>Lepidoptera</taxon>
        <taxon>Glossata</taxon>
        <taxon>Ditrysia</taxon>
        <taxon>Noctuoidea</taxon>
        <taxon>Noctuidae</taxon>
        <taxon>Amphipyrinae</taxon>
        <taxon>Spodoptera</taxon>
    </lineage>
</organism>
<protein>
    <submittedName>
        <fullName evidence="2">Uncharacterized protein</fullName>
    </submittedName>
</protein>
<comment type="caution">
    <text evidence="2">The sequence shown here is derived from an EMBL/GenBank/DDBJ whole genome shotgun (WGS) entry which is preliminary data.</text>
</comment>
<feature type="region of interest" description="Disordered" evidence="1">
    <location>
        <begin position="168"/>
        <end position="285"/>
    </location>
</feature>
<evidence type="ECO:0000313" key="2">
    <source>
        <dbReference type="EMBL" id="KAH9643100.1"/>
    </source>
</evidence>
<feature type="compositionally biased region" description="Polar residues" evidence="1">
    <location>
        <begin position="251"/>
        <end position="266"/>
    </location>
</feature>